<name>A0A940WUL2_9BACI</name>
<accession>A0A940WUL2</accession>
<dbReference type="Pfam" id="PF01419">
    <property type="entry name" value="Jacalin"/>
    <property type="match status" value="1"/>
</dbReference>
<dbReference type="PROSITE" id="PS51752">
    <property type="entry name" value="JACALIN_LECTIN"/>
    <property type="match status" value="1"/>
</dbReference>
<dbReference type="PANTHER" id="PTHR16320:SF1">
    <property type="entry name" value="SPHINGOMYELINASE DDB_G0288017"/>
    <property type="match status" value="1"/>
</dbReference>
<keyword evidence="2" id="KW-0378">Hydrolase</keyword>
<dbReference type="EMBL" id="JAGKSQ010000002">
    <property type="protein sequence ID" value="MBP3950927.1"/>
    <property type="molecule type" value="Genomic_DNA"/>
</dbReference>
<dbReference type="InterPro" id="IPR000300">
    <property type="entry name" value="IPPc"/>
</dbReference>
<dbReference type="GO" id="GO:0004767">
    <property type="term" value="F:sphingomyelin phosphodiesterase activity"/>
    <property type="evidence" value="ECO:0007669"/>
    <property type="project" value="InterPro"/>
</dbReference>
<dbReference type="Gene3D" id="3.60.10.10">
    <property type="entry name" value="Endonuclease/exonuclease/phosphatase"/>
    <property type="match status" value="1"/>
</dbReference>
<keyword evidence="3" id="KW-1185">Reference proteome</keyword>
<dbReference type="InterPro" id="IPR001229">
    <property type="entry name" value="Jacalin-like_lectin_dom"/>
</dbReference>
<dbReference type="Proteomes" id="UP000678228">
    <property type="component" value="Unassembled WGS sequence"/>
</dbReference>
<dbReference type="GO" id="GO:0004519">
    <property type="term" value="F:endonuclease activity"/>
    <property type="evidence" value="ECO:0007669"/>
    <property type="project" value="UniProtKB-KW"/>
</dbReference>
<feature type="domain" description="Jacalin-type lectin" evidence="1">
    <location>
        <begin position="306"/>
        <end position="446"/>
    </location>
</feature>
<dbReference type="Gene3D" id="2.100.10.30">
    <property type="entry name" value="Jacalin-like lectin domain"/>
    <property type="match status" value="1"/>
</dbReference>
<dbReference type="GO" id="GO:0005737">
    <property type="term" value="C:cytoplasm"/>
    <property type="evidence" value="ECO:0007669"/>
    <property type="project" value="TreeGrafter"/>
</dbReference>
<dbReference type="GO" id="GO:0046856">
    <property type="term" value="P:phosphatidylinositol dephosphorylation"/>
    <property type="evidence" value="ECO:0007669"/>
    <property type="project" value="InterPro"/>
</dbReference>
<reference evidence="2" key="1">
    <citation type="submission" date="2021-03" db="EMBL/GenBank/DDBJ databases">
        <title>Bacillus suaedae sp. nov., isolated from Suaeda aralocaspica.</title>
        <authorList>
            <person name="Lei R.F.R."/>
        </authorList>
    </citation>
    <scope>NUCLEOTIDE SEQUENCE</scope>
    <source>
        <strain evidence="2">YZJH907-2</strain>
    </source>
</reference>
<evidence type="ECO:0000259" key="1">
    <source>
        <dbReference type="PROSITE" id="PS51752"/>
    </source>
</evidence>
<dbReference type="AlphaFoldDB" id="A0A940WUL2"/>
<dbReference type="InterPro" id="IPR038772">
    <property type="entry name" value="Sph/SMPD2-like"/>
</dbReference>
<evidence type="ECO:0000313" key="3">
    <source>
        <dbReference type="Proteomes" id="UP000678228"/>
    </source>
</evidence>
<dbReference type="Pfam" id="PF22669">
    <property type="entry name" value="Exo_endo_phos2"/>
    <property type="match status" value="1"/>
</dbReference>
<dbReference type="GO" id="GO:0016791">
    <property type="term" value="F:phosphatase activity"/>
    <property type="evidence" value="ECO:0007669"/>
    <property type="project" value="InterPro"/>
</dbReference>
<dbReference type="RefSeq" id="WP_210596599.1">
    <property type="nucleotide sequence ID" value="NZ_JAGKSQ010000002.1"/>
</dbReference>
<dbReference type="SUPFAM" id="SSF51101">
    <property type="entry name" value="Mannose-binding lectins"/>
    <property type="match status" value="1"/>
</dbReference>
<protein>
    <submittedName>
        <fullName evidence="2">Endonuclease/exonuclease/phosphatase family protein</fullName>
    </submittedName>
</protein>
<keyword evidence="2" id="KW-0540">Nuclease</keyword>
<dbReference type="SMART" id="SM00915">
    <property type="entry name" value="Jacalin"/>
    <property type="match status" value="1"/>
</dbReference>
<gene>
    <name evidence="2" type="ORF">J7W16_07235</name>
</gene>
<keyword evidence="2" id="KW-0255">Endonuclease</keyword>
<dbReference type="SUPFAM" id="SSF56219">
    <property type="entry name" value="DNase I-like"/>
    <property type="match status" value="1"/>
</dbReference>
<evidence type="ECO:0000313" key="2">
    <source>
        <dbReference type="EMBL" id="MBP3950927.1"/>
    </source>
</evidence>
<sequence>MFLSKCKKAGLVVGIILLLLVVVNKEPLSASASTKTFSVSTYNVAGLPDILTGENPQVNTSKISPLLNRYDLVAVQEDFAYHNDLIRETTHPYLTAHSGNVPFGDGMNFLSKFPIKDTKRITWRQRHGFLGNGDDQLTPKGFMYSQMMVEPGVYVDVYTVHTDAGGDSGSLAARRDNMIQLAEYINTHSAGNAVIVLGDTNSRYTRGDDNFEEVLLEATGLRDPWVDLVRNGMVPADGEALMDGSNKNGVNFEVVDKVFYRSSPSLDLTALSYRLEDSIFVDSNGQQLSDHYPIAVTFEYKKNLTIDMSTAWGGSGGNAFNFLSNEAVVNSKPTSLTINAGARVDGLSMNYKNGTVLRQGGTGGTVKTLQLAANEYLTEATFYKKNYNGDNRIFYAEFKTNTGRVISGGTKTGEAMTITAPSGHYIAGFFGRAKDNIDQIGVISKVLSQ</sequence>
<dbReference type="InterPro" id="IPR036691">
    <property type="entry name" value="Endo/exonu/phosph_ase_sf"/>
</dbReference>
<dbReference type="InterPro" id="IPR036404">
    <property type="entry name" value="Jacalin-like_lectin_dom_sf"/>
</dbReference>
<dbReference type="PANTHER" id="PTHR16320">
    <property type="entry name" value="SPHINGOMYELINASE FAMILY MEMBER"/>
    <property type="match status" value="1"/>
</dbReference>
<organism evidence="2 3">
    <name type="scientific">Halalkalibacter suaedae</name>
    <dbReference type="NCBI Taxonomy" id="2822140"/>
    <lineage>
        <taxon>Bacteria</taxon>
        <taxon>Bacillati</taxon>
        <taxon>Bacillota</taxon>
        <taxon>Bacilli</taxon>
        <taxon>Bacillales</taxon>
        <taxon>Bacillaceae</taxon>
        <taxon>Halalkalibacter</taxon>
    </lineage>
</organism>
<proteinExistence type="predicted"/>
<comment type="caution">
    <text evidence="2">The sequence shown here is derived from an EMBL/GenBank/DDBJ whole genome shotgun (WGS) entry which is preliminary data.</text>
</comment>